<gene>
    <name evidence="2" type="ORF">KYI77_14110</name>
</gene>
<keyword evidence="1" id="KW-0472">Membrane</keyword>
<evidence type="ECO:0000313" key="3">
    <source>
        <dbReference type="Proteomes" id="UP001155882"/>
    </source>
</evidence>
<dbReference type="AlphaFoldDB" id="A0AAE3CXL8"/>
<comment type="caution">
    <text evidence="2">The sequence shown here is derived from an EMBL/GenBank/DDBJ whole genome shotgun (WGS) entry which is preliminary data.</text>
</comment>
<proteinExistence type="predicted"/>
<evidence type="ECO:0000256" key="1">
    <source>
        <dbReference type="SAM" id="Phobius"/>
    </source>
</evidence>
<protein>
    <submittedName>
        <fullName evidence="2">Conjugal transfer protein TraA</fullName>
    </submittedName>
</protein>
<feature type="transmembrane region" description="Helical" evidence="1">
    <location>
        <begin position="73"/>
        <end position="90"/>
    </location>
</feature>
<name>A0AAE3CXL8_PRORE</name>
<accession>A0AAE3CXL8</accession>
<reference evidence="2" key="1">
    <citation type="submission" date="2021-07" db="EMBL/GenBank/DDBJ databases">
        <authorList>
            <person name="Stanton E."/>
        </authorList>
    </citation>
    <scope>NUCLEOTIDE SEQUENCE</scope>
    <source>
        <strain evidence="2">2021EL-01139</strain>
    </source>
</reference>
<dbReference type="RefSeq" id="WP_219197732.1">
    <property type="nucleotide sequence ID" value="NZ_JAHWLI010000045.1"/>
</dbReference>
<keyword evidence="1" id="KW-0812">Transmembrane</keyword>
<sequence>MSQIAIDSPVTKRKGLFARAWNSLNSKVAKSLYKYVASPLLLWMAARGFAQAADLAAAGAADAGDTFGEGSSVMYYIMIGEAVLVFLAFMRAQNPALLLLIPVFIVGTKIVFGLIEAPSTGG</sequence>
<feature type="transmembrane region" description="Helical" evidence="1">
    <location>
        <begin position="97"/>
        <end position="115"/>
    </location>
</feature>
<keyword evidence="1" id="KW-1133">Transmembrane helix</keyword>
<dbReference type="EMBL" id="JAHWLI010000045">
    <property type="protein sequence ID" value="MBW3117586.1"/>
    <property type="molecule type" value="Genomic_DNA"/>
</dbReference>
<organism evidence="2 3">
    <name type="scientific">Providencia rettgeri</name>
    <dbReference type="NCBI Taxonomy" id="587"/>
    <lineage>
        <taxon>Bacteria</taxon>
        <taxon>Pseudomonadati</taxon>
        <taxon>Pseudomonadota</taxon>
        <taxon>Gammaproteobacteria</taxon>
        <taxon>Enterobacterales</taxon>
        <taxon>Morganellaceae</taxon>
        <taxon>Providencia</taxon>
    </lineage>
</organism>
<evidence type="ECO:0000313" key="2">
    <source>
        <dbReference type="EMBL" id="MBW3117586.1"/>
    </source>
</evidence>
<dbReference type="Proteomes" id="UP001155882">
    <property type="component" value="Unassembled WGS sequence"/>
</dbReference>